<evidence type="ECO:0008006" key="2">
    <source>
        <dbReference type="Google" id="ProtNLM"/>
    </source>
</evidence>
<protein>
    <recommendedName>
        <fullName evidence="2">DUF1064 domain-containing protein</fullName>
    </recommendedName>
</protein>
<gene>
    <name evidence="1" type="ORF">LCGC14_1240190</name>
</gene>
<organism evidence="1">
    <name type="scientific">marine sediment metagenome</name>
    <dbReference type="NCBI Taxonomy" id="412755"/>
    <lineage>
        <taxon>unclassified sequences</taxon>
        <taxon>metagenomes</taxon>
        <taxon>ecological metagenomes</taxon>
    </lineage>
</organism>
<dbReference type="EMBL" id="LAZR01006692">
    <property type="protein sequence ID" value="KKM90288.1"/>
    <property type="molecule type" value="Genomic_DNA"/>
</dbReference>
<name>A0A0F9LA95_9ZZZZ</name>
<dbReference type="InterPro" id="IPR009414">
    <property type="entry name" value="DUF1064"/>
</dbReference>
<reference evidence="1" key="1">
    <citation type="journal article" date="2015" name="Nature">
        <title>Complex archaea that bridge the gap between prokaryotes and eukaryotes.</title>
        <authorList>
            <person name="Spang A."/>
            <person name="Saw J.H."/>
            <person name="Jorgensen S.L."/>
            <person name="Zaremba-Niedzwiedzka K."/>
            <person name="Martijn J."/>
            <person name="Lind A.E."/>
            <person name="van Eijk R."/>
            <person name="Schleper C."/>
            <person name="Guy L."/>
            <person name="Ettema T.J."/>
        </authorList>
    </citation>
    <scope>NUCLEOTIDE SEQUENCE</scope>
</reference>
<proteinExistence type="predicted"/>
<dbReference type="Pfam" id="PF06356">
    <property type="entry name" value="DUF1064"/>
    <property type="match status" value="1"/>
</dbReference>
<accession>A0A0F9LA95</accession>
<dbReference type="AlphaFoldDB" id="A0A0F9LA95"/>
<comment type="caution">
    <text evidence="1">The sequence shown here is derived from an EMBL/GenBank/DDBJ whole genome shotgun (WGS) entry which is preliminary data.</text>
</comment>
<evidence type="ECO:0000313" key="1">
    <source>
        <dbReference type="EMBL" id="KKM90288.1"/>
    </source>
</evidence>
<sequence>MIGLDHPYRRRKFSGRTSGANIPNAHVYICEGCQSWNNGKKPAQCDQCGSLAFTHFSSKAETKRYGELMLELRTGMISELELQPRFSLSAYRWDMEKAGGFGEGELIKIGTYVADFQYSRSGATIIEDVKGGADTPLSAWKRKHAEAQYGIKIQIVKR</sequence>